<feature type="domain" description="Bacterial Ig-like" evidence="3">
    <location>
        <begin position="1239"/>
        <end position="1320"/>
    </location>
</feature>
<keyword evidence="1" id="KW-1133">Transmembrane helix</keyword>
<dbReference type="InterPro" id="IPR032109">
    <property type="entry name" value="Big_3_5"/>
</dbReference>
<evidence type="ECO:0000313" key="4">
    <source>
        <dbReference type="EMBL" id="GAA1704651.1"/>
    </source>
</evidence>
<accession>A0ABN2IGG2</accession>
<dbReference type="InterPro" id="IPR007331">
    <property type="entry name" value="Htaa"/>
</dbReference>
<dbReference type="Gene3D" id="2.60.40.10">
    <property type="entry name" value="Immunoglobulins"/>
    <property type="match status" value="5"/>
</dbReference>
<feature type="domain" description="Bacterial Ig-like" evidence="3">
    <location>
        <begin position="639"/>
        <end position="724"/>
    </location>
</feature>
<gene>
    <name evidence="4" type="ORF">GCM10009808_23270</name>
</gene>
<dbReference type="Proteomes" id="UP001501690">
    <property type="component" value="Unassembled WGS sequence"/>
</dbReference>
<name>A0ABN2IGG2_9MICO</name>
<evidence type="ECO:0000259" key="3">
    <source>
        <dbReference type="Pfam" id="PF16640"/>
    </source>
</evidence>
<sequence length="2072" mass="210479">MPDPAVSTASSRYRSLLASLLAALLVLAGLVGVQPAAAATAEVSAATMAWGFKESFRSYVVGPIANGSISTSGNASQPGGGSNAFQWVSGAGEFDTDTSVVAVSYTGAVQFSGHEGALDITLANPRIVLNDTERTLYMDVITPSGTTAGVAFATVGAGEPSVDSGVATWTSVPTTMAAGGAAFFGSYGYTEGTALDPLSFTVPFAVPAAATSTALAVSPEATAEAGDPVTLTATVTPAGTGTVEFFDGETSLGTQEVVEGSAALAVSTLAEGEHSLTATFTPADSAAFLGSSSSATAYTITPAVIVPEGASETTLTIAPDARALLGAEVTMTATVVAVDSEETPAGSVEFFVTAAGSSEPVSLGAVAAVDGVAVLVTSGLAAGGYGVRAVFTSSNGFDGSEGTYQVQQRQGASMVWVDGSYGIVDTSTPEPYVPGVDAVTTSGATASWDWSAYASGWTKVASGDVAVVDGSFALSNGVVTSDAGGAVVQFTGTMRVEAYATFYPPNGVWIELVDPALHVNADGSGVWVAGMRTGTNAYDPSAMATPTVVATFGASDIAIGHAGATSVAFDYAGTTAAGTWSGEYTDAWTNAFVWQVPSSIQAFYYSSGASGDVNKPASALNIDFTWPAPGSQTTLSVAPETRALLGEDVTLTAAVSATDTDEVPAGSVEFFATAAGSSEAVSLGTVQVVDGEAVLSTDELAAGGWSFAAEFTSSNGFAPSESWATENYGIVDTSTPVVCEVAADAVTSTGASASWAFSEYSYAGYMPWAKTAGGSVSVDGTSFAFADGTVSAGADCAVVSFDGWFQIEPHTGFWVRFADPVLTVGADGSGVWSATVTTSDDATGQDLVFATFSGAEVGGPGESVDTQIAFAYDDTTALGTWNASYANAWPNGFVLAAPAAIQAYFYQTSGSDGNLRKPPAPLDLTFDWPAVSETSLSISPETRAVLGDEVSLTATVSPITAEGSVEFFATAAGSSEAVSLGTVQVVDGEAVLSTDELAAGGWSFAAEFTSSNGFAPSESWATENYGIVDTSTPVVCEVAADAVTSTGASASWAFSEYSYAGYMPWAKTAGGSVSVDGTSFAFADGTVSAGADCAVVSFDGWFQIEPHTGFWVRFADPVLTVGADGSGVWSATVTTSDDATGQDLVFATFSGAEVGGPGESVDTQIAFAYDDTTALGTWNASYANAWPNGFVLAAPAAIQAYFYQTSGSDGNLRKPPAPLDLTFDWPAVTATSVAIEPETRAELGEDVTISATVTSEDTDAAPQGEVEFFATAVGTSEATSLGTVELIDGAASLTTASLTAGGHFISATFVPASGAWVESEASYQTQQRQGASTVWVDAAYGIVDLSAPAQCVTGPNAQTSTGATATWDWSAYSSGWTKIASGNVTVADGTFTLTEGVVTADANCAIVEFTGTLRTEAYANFFPPNGQWVELVDPTLYVSADGSGTWVAGVRTGVNTYDDSAEAPRTVVATFSGADVEGAGTTVDTDIDFDYTDTTAAGTWSGTYDDAWSNAFVWLVPSSIQAFYYSSGASGDANKPASPLGVNFTWPNVAVIDGGGSSTDDDVAAGSMSWGVKSSFVSYVTGPIADGSITLRSGATYANGVFQFGQASGSTYDSATGLGNTSYTGSVQFWGHAGELNLTFANPEVRITSANSAQLWVTSNGSRVQLGVISLSSGQKSESNGAVTYANAPVTLTSAGAAAFGGFYSTGTALDPITFTIGSTATAAPSGSTGTVAAASTTTTTTEELPATPPATTGIEVDDDEALESGGTFTAQASGFQPNEQGVQVVVYSTPILLGEATADADGVVTWTGALPATLEDGAHTLTFQGSVDRGIEFTLTRAVVSGGCTVEGATLSWGFKESFRVYIEGIAAGGWELTDVEYVYPDYVWTDGTGAVDTETMTGLVTYGGTIRFTGHEGALDTTISNAQIELAGDVGYVVVDVTGETQDGDAVADTNVRFAQFSLEALQTVDGVLVLDGAESVLTDAGAAAFGTYEAGEALDPVSFSIPLPTDCVTAEDDAEVIATPEATPTEDAGQPASSDASIWWWIIGGLVLLAAIILVWMLLSRRRGTGSED</sequence>
<evidence type="ECO:0000256" key="1">
    <source>
        <dbReference type="SAM" id="Phobius"/>
    </source>
</evidence>
<comment type="caution">
    <text evidence="4">The sequence shown here is derived from an EMBL/GenBank/DDBJ whole genome shotgun (WGS) entry which is preliminary data.</text>
</comment>
<feature type="domain" description="Htaa" evidence="2">
    <location>
        <begin position="1566"/>
        <end position="1716"/>
    </location>
</feature>
<dbReference type="Pfam" id="PF16640">
    <property type="entry name" value="Big_3_5"/>
    <property type="match status" value="3"/>
</dbReference>
<evidence type="ECO:0008006" key="6">
    <source>
        <dbReference type="Google" id="ProtNLM"/>
    </source>
</evidence>
<organism evidence="4 5">
    <name type="scientific">Microbacterium sediminicola</name>
    <dbReference type="NCBI Taxonomy" id="415210"/>
    <lineage>
        <taxon>Bacteria</taxon>
        <taxon>Bacillati</taxon>
        <taxon>Actinomycetota</taxon>
        <taxon>Actinomycetes</taxon>
        <taxon>Micrococcales</taxon>
        <taxon>Microbacteriaceae</taxon>
        <taxon>Microbacterium</taxon>
    </lineage>
</organism>
<dbReference type="EMBL" id="BAAAPL010000002">
    <property type="protein sequence ID" value="GAA1704651.1"/>
    <property type="molecule type" value="Genomic_DNA"/>
</dbReference>
<proteinExistence type="predicted"/>
<feature type="domain" description="Htaa" evidence="2">
    <location>
        <begin position="1850"/>
        <end position="2003"/>
    </location>
</feature>
<protein>
    <recommendedName>
        <fullName evidence="6">Ig-like domain (Group 3)</fullName>
    </recommendedName>
</protein>
<feature type="transmembrane region" description="Helical" evidence="1">
    <location>
        <begin position="2041"/>
        <end position="2062"/>
    </location>
</feature>
<keyword evidence="1" id="KW-0812">Transmembrane</keyword>
<evidence type="ECO:0000313" key="5">
    <source>
        <dbReference type="Proteomes" id="UP001501690"/>
    </source>
</evidence>
<keyword evidence="1" id="KW-0472">Membrane</keyword>
<dbReference type="Pfam" id="PF04213">
    <property type="entry name" value="HtaA"/>
    <property type="match status" value="3"/>
</dbReference>
<evidence type="ECO:0000259" key="2">
    <source>
        <dbReference type="Pfam" id="PF04213"/>
    </source>
</evidence>
<reference evidence="4 5" key="1">
    <citation type="journal article" date="2019" name="Int. J. Syst. Evol. Microbiol.">
        <title>The Global Catalogue of Microorganisms (GCM) 10K type strain sequencing project: providing services to taxonomists for standard genome sequencing and annotation.</title>
        <authorList>
            <consortium name="The Broad Institute Genomics Platform"/>
            <consortium name="The Broad Institute Genome Sequencing Center for Infectious Disease"/>
            <person name="Wu L."/>
            <person name="Ma J."/>
        </authorList>
    </citation>
    <scope>NUCLEOTIDE SEQUENCE [LARGE SCALE GENOMIC DNA]</scope>
    <source>
        <strain evidence="4 5">JCM 15577</strain>
    </source>
</reference>
<keyword evidence="5" id="KW-1185">Reference proteome</keyword>
<feature type="domain" description="Bacterial Ig-like" evidence="3">
    <location>
        <begin position="219"/>
        <end position="301"/>
    </location>
</feature>
<feature type="domain" description="Htaa" evidence="2">
    <location>
        <begin position="46"/>
        <end position="201"/>
    </location>
</feature>
<dbReference type="InterPro" id="IPR013783">
    <property type="entry name" value="Ig-like_fold"/>
</dbReference>